<dbReference type="AlphaFoldDB" id="A0A0J7XK56"/>
<sequence>MEKTVFWSWQSDLDSRVTREVIRFALDAAITMLSADVEEADRPSLTSDTQGVAGTPDIVATIYRKIDEAAVFVGDVTPIALSADRKACANPNVLLEMGYANRALTEHRVIQVWNTAFEGARLEKLPFDLRGRRGPISFHLPVDADTAELRRVRGDLAKQLAAALKLSLDQLPSPSPEAVHWQPHFAGDADLWFDRAEPQIVTHPSHGSSKYRWKDHFPGYARLIPSKWSANADAKRLLASGEGHPDLMADASSLGFGTSRGGTAIYWPGTEEAGVAPTVAITQWFEKTGEFWGVAGGFLFDRDGRITLATGYFFRHWLDFLKRNAKLALDHGGSLPIHVRLGVNGLAGSWWPRGSFDFGEDGFGAVEPSYQYDATLTSVETEALQQVVVDAFNGLAAVYGLEPFTLAEIVEMAKR</sequence>
<evidence type="ECO:0000313" key="1">
    <source>
        <dbReference type="EMBL" id="KMS52431.1"/>
    </source>
</evidence>
<organism evidence="1 2">
    <name type="scientific">Sphingobium cupriresistens LL01</name>
    <dbReference type="NCBI Taxonomy" id="1420583"/>
    <lineage>
        <taxon>Bacteria</taxon>
        <taxon>Pseudomonadati</taxon>
        <taxon>Pseudomonadota</taxon>
        <taxon>Alphaproteobacteria</taxon>
        <taxon>Sphingomonadales</taxon>
        <taxon>Sphingomonadaceae</taxon>
        <taxon>Sphingobium</taxon>
    </lineage>
</organism>
<proteinExistence type="predicted"/>
<keyword evidence="2" id="KW-1185">Reference proteome</keyword>
<dbReference type="PATRIC" id="fig|1420583.3.peg.4112"/>
<name>A0A0J7XK56_9SPHN</name>
<evidence type="ECO:0008006" key="3">
    <source>
        <dbReference type="Google" id="ProtNLM"/>
    </source>
</evidence>
<dbReference type="STRING" id="1420583.V473_21490"/>
<accession>A0A0J7XK56</accession>
<gene>
    <name evidence="1" type="ORF">V473_21490</name>
</gene>
<protein>
    <recommendedName>
        <fullName evidence="3">CD-NTase-associated protein 12/Pycsar effector protein TIR domain-containing protein</fullName>
    </recommendedName>
</protein>
<dbReference type="Proteomes" id="UP000052232">
    <property type="component" value="Unassembled WGS sequence"/>
</dbReference>
<evidence type="ECO:0000313" key="2">
    <source>
        <dbReference type="Proteomes" id="UP000052232"/>
    </source>
</evidence>
<reference evidence="1 2" key="1">
    <citation type="journal article" date="2015" name="G3 (Bethesda)">
        <title>Insights into Ongoing Evolution of the Hexachlorocyclohexane Catabolic Pathway from Comparative Genomics of Ten Sphingomonadaceae Strains.</title>
        <authorList>
            <person name="Pearce S.L."/>
            <person name="Oakeshott J.G."/>
            <person name="Pandey G."/>
        </authorList>
    </citation>
    <scope>NUCLEOTIDE SEQUENCE [LARGE SCALE GENOMIC DNA]</scope>
    <source>
        <strain evidence="1 2">LL01</strain>
    </source>
</reference>
<comment type="caution">
    <text evidence="1">The sequence shown here is derived from an EMBL/GenBank/DDBJ whole genome shotgun (WGS) entry which is preliminary data.</text>
</comment>
<dbReference type="EMBL" id="JACT01000006">
    <property type="protein sequence ID" value="KMS52431.1"/>
    <property type="molecule type" value="Genomic_DNA"/>
</dbReference>